<dbReference type="OrthoDB" id="3256397at2"/>
<accession>A0A502CFQ1</accession>
<feature type="domain" description="CBU-0592-like" evidence="2">
    <location>
        <begin position="9"/>
        <end position="82"/>
    </location>
</feature>
<dbReference type="AlphaFoldDB" id="A0A502CFQ1"/>
<dbReference type="InterPro" id="IPR058058">
    <property type="entry name" value="CBU_0592-like"/>
</dbReference>
<dbReference type="EMBL" id="RCZK01000008">
    <property type="protein sequence ID" value="TPG11987.1"/>
    <property type="molecule type" value="Genomic_DNA"/>
</dbReference>
<gene>
    <name evidence="3" type="ORF">EAH84_10905</name>
</gene>
<sequence length="86" mass="8578">MIEAPVIEFGGWIGGALILAAYALVTTGRLSGKSAMFQGMNVVGAAGLTLNGWAHGAVPVAALDAAWCAIGVAALAGIAVRRRSAQ</sequence>
<keyword evidence="1" id="KW-0472">Membrane</keyword>
<protein>
    <recommendedName>
        <fullName evidence="2">CBU-0592-like domain-containing protein</fullName>
    </recommendedName>
</protein>
<evidence type="ECO:0000313" key="3">
    <source>
        <dbReference type="EMBL" id="TPG11987.1"/>
    </source>
</evidence>
<evidence type="ECO:0000313" key="4">
    <source>
        <dbReference type="Proteomes" id="UP000318413"/>
    </source>
</evidence>
<dbReference type="NCBIfam" id="NF047864">
    <property type="entry name" value="CBU_0592_membra"/>
    <property type="match status" value="1"/>
</dbReference>
<dbReference type="Pfam" id="PF26604">
    <property type="entry name" value="CBU_0592"/>
    <property type="match status" value="1"/>
</dbReference>
<evidence type="ECO:0000259" key="2">
    <source>
        <dbReference type="Pfam" id="PF26604"/>
    </source>
</evidence>
<name>A0A502CFQ1_9SPHN</name>
<evidence type="ECO:0000256" key="1">
    <source>
        <dbReference type="SAM" id="Phobius"/>
    </source>
</evidence>
<dbReference type="Proteomes" id="UP000318413">
    <property type="component" value="Unassembled WGS sequence"/>
</dbReference>
<feature type="transmembrane region" description="Helical" evidence="1">
    <location>
        <begin position="60"/>
        <end position="80"/>
    </location>
</feature>
<feature type="transmembrane region" description="Helical" evidence="1">
    <location>
        <begin position="6"/>
        <end position="25"/>
    </location>
</feature>
<proteinExistence type="predicted"/>
<organism evidence="3 4">
    <name type="scientific">Sphingomonas oligophenolica</name>
    <dbReference type="NCBI Taxonomy" id="301154"/>
    <lineage>
        <taxon>Bacteria</taxon>
        <taxon>Pseudomonadati</taxon>
        <taxon>Pseudomonadota</taxon>
        <taxon>Alphaproteobacteria</taxon>
        <taxon>Sphingomonadales</taxon>
        <taxon>Sphingomonadaceae</taxon>
        <taxon>Sphingomonas</taxon>
    </lineage>
</organism>
<keyword evidence="1" id="KW-1133">Transmembrane helix</keyword>
<reference evidence="3 4" key="1">
    <citation type="journal article" date="2019" name="Environ. Microbiol.">
        <title>Species interactions and distinct microbial communities in high Arctic permafrost affected cryosols are associated with the CH4 and CO2 gas fluxes.</title>
        <authorList>
            <person name="Altshuler I."/>
            <person name="Hamel J."/>
            <person name="Turney S."/>
            <person name="Magnuson E."/>
            <person name="Levesque R."/>
            <person name="Greer C."/>
            <person name="Whyte L.G."/>
        </authorList>
    </citation>
    <scope>NUCLEOTIDE SEQUENCE [LARGE SCALE GENOMIC DNA]</scope>
    <source>
        <strain evidence="3 4">S5.1</strain>
    </source>
</reference>
<keyword evidence="4" id="KW-1185">Reference proteome</keyword>
<keyword evidence="1" id="KW-0812">Transmembrane</keyword>
<dbReference type="RefSeq" id="WP_140871877.1">
    <property type="nucleotide sequence ID" value="NZ_RCZK01000008.1"/>
</dbReference>
<comment type="caution">
    <text evidence="3">The sequence shown here is derived from an EMBL/GenBank/DDBJ whole genome shotgun (WGS) entry which is preliminary data.</text>
</comment>